<feature type="compositionally biased region" description="Basic and acidic residues" evidence="1">
    <location>
        <begin position="80"/>
        <end position="98"/>
    </location>
</feature>
<sequence>MRAIQRNLLVVSGWRKYVEDEVPDTEPEKETCQEEESQAEPDSTSEPSTPAPHRSVSITHDVSYPEEATAENASPDSTTIEEKPEERSFLERPKKKIEDEDDDDAFEQLVKLNTSPQRKVALSTSKIQINVGADFKKEVEQKPAEDEKPDSDSKKEPQLALAEKMDDEQEEKPVMKVSESGDAPLSNKESSELKAENITDEKDQETMSSDEKERKRKRPEADTEKPEEKDSDELELPATPQKVQKTE</sequence>
<feature type="region of interest" description="Disordered" evidence="1">
    <location>
        <begin position="114"/>
        <end position="247"/>
    </location>
</feature>
<dbReference type="InParanoid" id="E4WWW2"/>
<feature type="compositionally biased region" description="Polar residues" evidence="1">
    <location>
        <begin position="114"/>
        <end position="128"/>
    </location>
</feature>
<feature type="compositionally biased region" description="Basic and acidic residues" evidence="1">
    <location>
        <begin position="189"/>
        <end position="228"/>
    </location>
</feature>
<protein>
    <submittedName>
        <fullName evidence="2">Uncharacterized protein</fullName>
    </submittedName>
</protein>
<dbReference type="AlphaFoldDB" id="E4WWW2"/>
<evidence type="ECO:0000313" key="2">
    <source>
        <dbReference type="EMBL" id="CBY21854.1"/>
    </source>
</evidence>
<evidence type="ECO:0000256" key="1">
    <source>
        <dbReference type="SAM" id="MobiDB-lite"/>
    </source>
</evidence>
<name>E4WWW2_OIKDI</name>
<feature type="region of interest" description="Disordered" evidence="1">
    <location>
        <begin position="18"/>
        <end position="102"/>
    </location>
</feature>
<keyword evidence="3" id="KW-1185">Reference proteome</keyword>
<organism evidence="2">
    <name type="scientific">Oikopleura dioica</name>
    <name type="common">Tunicate</name>
    <dbReference type="NCBI Taxonomy" id="34765"/>
    <lineage>
        <taxon>Eukaryota</taxon>
        <taxon>Metazoa</taxon>
        <taxon>Chordata</taxon>
        <taxon>Tunicata</taxon>
        <taxon>Appendicularia</taxon>
        <taxon>Copelata</taxon>
        <taxon>Oikopleuridae</taxon>
        <taxon>Oikopleura</taxon>
    </lineage>
</organism>
<evidence type="ECO:0000313" key="3">
    <source>
        <dbReference type="Proteomes" id="UP000001307"/>
    </source>
</evidence>
<dbReference type="EMBL" id="FN653018">
    <property type="protein sequence ID" value="CBY21854.1"/>
    <property type="molecule type" value="Genomic_DNA"/>
</dbReference>
<feature type="compositionally biased region" description="Basic and acidic residues" evidence="1">
    <location>
        <begin position="134"/>
        <end position="157"/>
    </location>
</feature>
<proteinExistence type="predicted"/>
<gene>
    <name evidence="2" type="ORF">GSOID_T00011383001</name>
</gene>
<accession>E4WWW2</accession>
<reference evidence="2" key="1">
    <citation type="journal article" date="2010" name="Science">
        <title>Plasticity of animal genome architecture unmasked by rapid evolution of a pelagic tunicate.</title>
        <authorList>
            <person name="Denoeud F."/>
            <person name="Henriet S."/>
            <person name="Mungpakdee S."/>
            <person name="Aury J.M."/>
            <person name="Da Silva C."/>
            <person name="Brinkmann H."/>
            <person name="Mikhaleva J."/>
            <person name="Olsen L.C."/>
            <person name="Jubin C."/>
            <person name="Canestro C."/>
            <person name="Bouquet J.M."/>
            <person name="Danks G."/>
            <person name="Poulain J."/>
            <person name="Campsteijn C."/>
            <person name="Adamski M."/>
            <person name="Cross I."/>
            <person name="Yadetie F."/>
            <person name="Muffato M."/>
            <person name="Louis A."/>
            <person name="Butcher S."/>
            <person name="Tsagkogeorga G."/>
            <person name="Konrad A."/>
            <person name="Singh S."/>
            <person name="Jensen M.F."/>
            <person name="Cong E.H."/>
            <person name="Eikeseth-Otteraa H."/>
            <person name="Noel B."/>
            <person name="Anthouard V."/>
            <person name="Porcel B.M."/>
            <person name="Kachouri-Lafond R."/>
            <person name="Nishino A."/>
            <person name="Ugolini M."/>
            <person name="Chourrout P."/>
            <person name="Nishida H."/>
            <person name="Aasland R."/>
            <person name="Huzurbazar S."/>
            <person name="Westhof E."/>
            <person name="Delsuc F."/>
            <person name="Lehrach H."/>
            <person name="Reinhardt R."/>
            <person name="Weissenbach J."/>
            <person name="Roy S.W."/>
            <person name="Artiguenave F."/>
            <person name="Postlethwait J.H."/>
            <person name="Manak J.R."/>
            <person name="Thompson E.M."/>
            <person name="Jaillon O."/>
            <person name="Du Pasquier L."/>
            <person name="Boudinot P."/>
            <person name="Liberles D.A."/>
            <person name="Volff J.N."/>
            <person name="Philippe H."/>
            <person name="Lenhard B."/>
            <person name="Roest Crollius H."/>
            <person name="Wincker P."/>
            <person name="Chourrout D."/>
        </authorList>
    </citation>
    <scope>NUCLEOTIDE SEQUENCE [LARGE SCALE GENOMIC DNA]</scope>
</reference>
<dbReference type="Proteomes" id="UP000001307">
    <property type="component" value="Unassembled WGS sequence"/>
</dbReference>